<accession>A0A1I8B6M7</accession>
<dbReference type="WBParaSite" id="MhA1_Contig1483.frz3.gene6">
    <property type="protein sequence ID" value="MhA1_Contig1483.frz3.gene6"/>
    <property type="gene ID" value="MhA1_Contig1483.frz3.gene6"/>
</dbReference>
<evidence type="ECO:0000313" key="1">
    <source>
        <dbReference type="Proteomes" id="UP000095281"/>
    </source>
</evidence>
<organism evidence="1 2">
    <name type="scientific">Meloidogyne hapla</name>
    <name type="common">Root-knot nematode worm</name>
    <dbReference type="NCBI Taxonomy" id="6305"/>
    <lineage>
        <taxon>Eukaryota</taxon>
        <taxon>Metazoa</taxon>
        <taxon>Ecdysozoa</taxon>
        <taxon>Nematoda</taxon>
        <taxon>Chromadorea</taxon>
        <taxon>Rhabditida</taxon>
        <taxon>Tylenchina</taxon>
        <taxon>Tylenchomorpha</taxon>
        <taxon>Tylenchoidea</taxon>
        <taxon>Meloidogynidae</taxon>
        <taxon>Meloidogyninae</taxon>
        <taxon>Meloidogyne</taxon>
    </lineage>
</organism>
<evidence type="ECO:0000313" key="2">
    <source>
        <dbReference type="WBParaSite" id="MhA1_Contig1483.frz3.gene6"/>
    </source>
</evidence>
<dbReference type="Proteomes" id="UP000095281">
    <property type="component" value="Unplaced"/>
</dbReference>
<keyword evidence="1" id="KW-1185">Reference proteome</keyword>
<dbReference type="AlphaFoldDB" id="A0A1I8B6M7"/>
<reference evidence="2" key="1">
    <citation type="submission" date="2016-11" db="UniProtKB">
        <authorList>
            <consortium name="WormBaseParasite"/>
        </authorList>
    </citation>
    <scope>IDENTIFICATION</scope>
</reference>
<protein>
    <submittedName>
        <fullName evidence="2">Uncharacterized protein</fullName>
    </submittedName>
</protein>
<dbReference type="OMA" id="INIEIRM"/>
<name>A0A1I8B6M7_MELHA</name>
<proteinExistence type="predicted"/>
<sequence>MFKKILGEHVKNHCLLLAVQLTLRYINMEKSTSENVKFQRLVNGKGARARLYRCNLIKDMLAQLKKQGIVYSPSLKHYSIEEHVPLIQKYFNTRFPGQYRLSVFGENGQMRPIYKGTDRAKKDICLYLKDGHYYGIRKLNTLFGKNLYYCLECETTYHKKKEHRQTCLAKCPRCCGMGADFPCKQIEGFELYCSKCSNIFRNPICYNRHIENAICRVFKRCKECGQIYRLKNKLVDENSNKDGHSCFIRFCSLCRSWHRREEQCFVQPIVPKQNHDYLMAMLFCSMCMRNNKWMEENTGCCRICLPATSRIQSWTGARYDNPLREFLQWLIFGLGRERTGRTYAISHYGGWVIFKVYLFFKAINQSVIALKFIRWLEHKTGLHIQH</sequence>